<organism evidence="3">
    <name type="scientific">Callorhinchus milii</name>
    <name type="common">Ghost shark</name>
    <dbReference type="NCBI Taxonomy" id="7868"/>
    <lineage>
        <taxon>Eukaryota</taxon>
        <taxon>Metazoa</taxon>
        <taxon>Chordata</taxon>
        <taxon>Craniata</taxon>
        <taxon>Vertebrata</taxon>
        <taxon>Chondrichthyes</taxon>
        <taxon>Holocephali</taxon>
        <taxon>Chimaeriformes</taxon>
        <taxon>Callorhinchidae</taxon>
        <taxon>Callorhinchus</taxon>
    </lineage>
</organism>
<evidence type="ECO:0000313" key="3">
    <source>
        <dbReference type="EMBL" id="AFP13139.1"/>
    </source>
</evidence>
<reference evidence="3" key="1">
    <citation type="journal article" date="2014" name="Nature">
        <title>Elephant shark genome provides unique insights into gnathostome evolution.</title>
        <authorList>
            <consortium name="International Elephant Shark Genome Sequencing Consortium"/>
            <person name="Venkatesh B."/>
            <person name="Lee A.P."/>
            <person name="Ravi V."/>
            <person name="Maurya A.K."/>
            <person name="Lian M.M."/>
            <person name="Swann J.B."/>
            <person name="Ohta Y."/>
            <person name="Flajnik M.F."/>
            <person name="Sutoh Y."/>
            <person name="Kasahara M."/>
            <person name="Hoon S."/>
            <person name="Gangu V."/>
            <person name="Roy S.W."/>
            <person name="Irimia M."/>
            <person name="Korzh V."/>
            <person name="Kondrychyn I."/>
            <person name="Lim Z.W."/>
            <person name="Tay B.H."/>
            <person name="Tohari S."/>
            <person name="Kong K.W."/>
            <person name="Ho S."/>
            <person name="Lorente-Galdos B."/>
            <person name="Quilez J."/>
            <person name="Marques-Bonet T."/>
            <person name="Raney B.J."/>
            <person name="Ingham P.W."/>
            <person name="Tay A."/>
            <person name="Hillier L.W."/>
            <person name="Minx P."/>
            <person name="Boehm T."/>
            <person name="Wilson R.K."/>
            <person name="Brenner S."/>
            <person name="Warren W.C."/>
        </authorList>
    </citation>
    <scope>NUCLEOTIDE SEQUENCE</scope>
    <source>
        <tissue evidence="3">Kidney</tissue>
    </source>
</reference>
<dbReference type="Pfam" id="PF09495">
    <property type="entry name" value="DUF2462"/>
    <property type="match status" value="1"/>
</dbReference>
<dbReference type="InterPro" id="IPR019034">
    <property type="entry name" value="UPF0390"/>
</dbReference>
<proteinExistence type="evidence at transcript level"/>
<dbReference type="RefSeq" id="XP_042202393.1">
    <property type="nucleotide sequence ID" value="XM_042346459.1"/>
</dbReference>
<name>V9LIS1_CALMI</name>
<evidence type="ECO:0000256" key="2">
    <source>
        <dbReference type="SAM" id="MobiDB-lite"/>
    </source>
</evidence>
<dbReference type="CTD" id="137417825"/>
<feature type="compositionally biased region" description="Basic residues" evidence="2">
    <location>
        <begin position="25"/>
        <end position="44"/>
    </location>
</feature>
<dbReference type="AlphaFoldDB" id="V9LIS1"/>
<dbReference type="EMBL" id="JW880622">
    <property type="protein sequence ID" value="AFP13139.1"/>
    <property type="molecule type" value="mRNA"/>
</dbReference>
<comment type="similarity">
    <text evidence="1">Belongs to the UPF0390 family.</text>
</comment>
<sequence length="102" mass="11075">MPQGRLKLKGGRGAAMAAAAAANTGRKRGDKKLQQHSRGPKKGGRIIAPKKTQVVRQQKLKKNLEVAIRKKIEHDITVKANANMAKQLTIVKASEGKSKTKK</sequence>
<feature type="region of interest" description="Disordered" evidence="2">
    <location>
        <begin position="1"/>
        <end position="45"/>
    </location>
</feature>
<dbReference type="PANTHER" id="PTHR16967">
    <property type="entry name" value="LEYDIG CELL TUMOR 10 KDA PROTEIN HOMOLOG"/>
    <property type="match status" value="1"/>
</dbReference>
<dbReference type="OrthoDB" id="5239630at2759"/>
<protein>
    <submittedName>
        <fullName evidence="3">Leydig cell tumor 10 kDa protein-like protein</fullName>
    </submittedName>
</protein>
<accession>V9LIS1</accession>
<dbReference type="GeneID" id="103172354"/>
<dbReference type="PANTHER" id="PTHR16967:SF1">
    <property type="entry name" value="LEYDIG CELL TUMOR 10 KDA PROTEIN HOMOLOG"/>
    <property type="match status" value="1"/>
</dbReference>
<dbReference type="KEGG" id="cmk:103172354"/>
<evidence type="ECO:0000256" key="1">
    <source>
        <dbReference type="ARBA" id="ARBA00006802"/>
    </source>
</evidence>
<feature type="compositionally biased region" description="Basic residues" evidence="2">
    <location>
        <begin position="1"/>
        <end position="10"/>
    </location>
</feature>